<name>A0AA51UK03_9EURY</name>
<gene>
    <name evidence="2" type="ORF">RE474_12190</name>
</gene>
<proteinExistence type="predicted"/>
<organism evidence="2 3">
    <name type="scientific">Methanolobus sediminis</name>
    <dbReference type="NCBI Taxonomy" id="3072978"/>
    <lineage>
        <taxon>Archaea</taxon>
        <taxon>Methanobacteriati</taxon>
        <taxon>Methanobacteriota</taxon>
        <taxon>Stenosarchaea group</taxon>
        <taxon>Methanomicrobia</taxon>
        <taxon>Methanosarcinales</taxon>
        <taxon>Methanosarcinaceae</taxon>
        <taxon>Methanolobus</taxon>
    </lineage>
</organism>
<dbReference type="RefSeq" id="WP_309310632.1">
    <property type="nucleotide sequence ID" value="NZ_CP133592.1"/>
</dbReference>
<sequence>MNQKYGAIFLAAIMVMSIFSYFVASFIGNSNDVDDTATDASTDIANAPGFEVVSGAHFNAELNSLSDGLKFTPEGMTNAIYVDYSRTYGTPLQDFNVSDLYMYYNTMIITRYSAYNITGGYGFEADELNPEVINFNYTVTDSYNGYSLLFRSNGIYNIIGTPTLLGNIGVLENIIDVASGTSPASDEFNEIMGYVTPGAEYQIVTSTDSLADQHYLEYRNMDDGNYSKTEIFLNPLDSTVDTVSKLEANSTERGLVYNTSSYDNGNILKVVVTANTTNFINLVTEQYY</sequence>
<keyword evidence="1" id="KW-0812">Transmembrane</keyword>
<dbReference type="KEGG" id="mseb:RE474_12190"/>
<keyword evidence="3" id="KW-1185">Reference proteome</keyword>
<dbReference type="GeneID" id="84233489"/>
<accession>A0AA51UK03</accession>
<dbReference type="AlphaFoldDB" id="A0AA51UK03"/>
<feature type="transmembrane region" description="Helical" evidence="1">
    <location>
        <begin position="7"/>
        <end position="27"/>
    </location>
</feature>
<protein>
    <submittedName>
        <fullName evidence="2">Uncharacterized protein</fullName>
    </submittedName>
</protein>
<evidence type="ECO:0000313" key="3">
    <source>
        <dbReference type="Proteomes" id="UP001182908"/>
    </source>
</evidence>
<keyword evidence="1" id="KW-1133">Transmembrane helix</keyword>
<evidence type="ECO:0000313" key="2">
    <source>
        <dbReference type="EMBL" id="WMW24825.1"/>
    </source>
</evidence>
<reference evidence="2 3" key="1">
    <citation type="submission" date="2023-08" db="EMBL/GenBank/DDBJ databases">
        <title>Methanolobus mangrovi sp. nov. and Methanolobus sediminis sp. nov, two novel methylotrophic methanogens isolated from mangrove sediments in China.</title>
        <authorList>
            <person name="Zhou J."/>
        </authorList>
    </citation>
    <scope>NUCLEOTIDE SEQUENCE [LARGE SCALE GENOMIC DNA]</scope>
    <source>
        <strain evidence="2 3">FTZ6</strain>
    </source>
</reference>
<keyword evidence="1" id="KW-0472">Membrane</keyword>
<evidence type="ECO:0000256" key="1">
    <source>
        <dbReference type="SAM" id="Phobius"/>
    </source>
</evidence>
<dbReference type="Proteomes" id="UP001182908">
    <property type="component" value="Chromosome"/>
</dbReference>
<dbReference type="EMBL" id="CP133592">
    <property type="protein sequence ID" value="WMW24825.1"/>
    <property type="molecule type" value="Genomic_DNA"/>
</dbReference>